<dbReference type="Gene3D" id="3.30.720.110">
    <property type="match status" value="1"/>
</dbReference>
<dbReference type="RefSeq" id="WP_123210581.1">
    <property type="nucleotide sequence ID" value="NZ_RJVO01000001.1"/>
</dbReference>
<dbReference type="InterPro" id="IPR004360">
    <property type="entry name" value="Glyas_Fos-R_dOase_dom"/>
</dbReference>
<dbReference type="PANTHER" id="PTHR34109">
    <property type="entry name" value="BNAUNNG04460D PROTEIN-RELATED"/>
    <property type="match status" value="1"/>
</dbReference>
<dbReference type="PANTHER" id="PTHR34109:SF1">
    <property type="entry name" value="VOC DOMAIN-CONTAINING PROTEIN"/>
    <property type="match status" value="1"/>
</dbReference>
<name>A0A3N0VLR0_9GAMM</name>
<dbReference type="CDD" id="cd07246">
    <property type="entry name" value="VOC_like"/>
    <property type="match status" value="1"/>
</dbReference>
<evidence type="ECO:0000313" key="3">
    <source>
        <dbReference type="Proteomes" id="UP000282106"/>
    </source>
</evidence>
<evidence type="ECO:0000313" key="2">
    <source>
        <dbReference type="EMBL" id="ROH93726.1"/>
    </source>
</evidence>
<dbReference type="InterPro" id="IPR037523">
    <property type="entry name" value="VOC_core"/>
</dbReference>
<gene>
    <name evidence="2" type="ORF">ED208_04165</name>
</gene>
<dbReference type="Gene3D" id="3.30.720.120">
    <property type="match status" value="1"/>
</dbReference>
<evidence type="ECO:0000259" key="1">
    <source>
        <dbReference type="PROSITE" id="PS51819"/>
    </source>
</evidence>
<dbReference type="EMBL" id="RJVO01000001">
    <property type="protein sequence ID" value="ROH93726.1"/>
    <property type="molecule type" value="Genomic_DNA"/>
</dbReference>
<protein>
    <submittedName>
        <fullName evidence="2">VOC family protein</fullName>
    </submittedName>
</protein>
<accession>A0A3N0VLR0</accession>
<dbReference type="Pfam" id="PF00903">
    <property type="entry name" value="Glyoxalase"/>
    <property type="match status" value="1"/>
</dbReference>
<keyword evidence="3" id="KW-1185">Reference proteome</keyword>
<reference evidence="2 3" key="1">
    <citation type="submission" date="2018-10" db="EMBL/GenBank/DDBJ databases">
        <authorList>
            <person name="Chen W.-M."/>
        </authorList>
    </citation>
    <scope>NUCLEOTIDE SEQUENCE [LARGE SCALE GENOMIC DNA]</scope>
    <source>
        <strain evidence="2 3">THS-13</strain>
    </source>
</reference>
<dbReference type="SUPFAM" id="SSF54593">
    <property type="entry name" value="Glyoxalase/Bleomycin resistance protein/Dihydroxybiphenyl dioxygenase"/>
    <property type="match status" value="1"/>
</dbReference>
<organism evidence="2 3">
    <name type="scientific">Stagnimonas aquatica</name>
    <dbReference type="NCBI Taxonomy" id="2689987"/>
    <lineage>
        <taxon>Bacteria</taxon>
        <taxon>Pseudomonadati</taxon>
        <taxon>Pseudomonadota</taxon>
        <taxon>Gammaproteobacteria</taxon>
        <taxon>Nevskiales</taxon>
        <taxon>Nevskiaceae</taxon>
        <taxon>Stagnimonas</taxon>
    </lineage>
</organism>
<sequence>MSTAAVQAIPPQYPGATPYLTVRGADRAIEFYKTAFGATEVACLAPGGRVMHAELRVGAAPFMLTEEMPERGALSPQTLGGSASAAVVFVEDVDAFFARAIAAGCTPVMPVMNQFWGDRMGCLTDPFGHSWMFSTHIEDVSPEELPARAAAAMAGAPQPCN</sequence>
<dbReference type="InterPro" id="IPR029068">
    <property type="entry name" value="Glyas_Bleomycin-R_OHBP_Dase"/>
</dbReference>
<comment type="caution">
    <text evidence="2">The sequence shown here is derived from an EMBL/GenBank/DDBJ whole genome shotgun (WGS) entry which is preliminary data.</text>
</comment>
<dbReference type="AlphaFoldDB" id="A0A3N0VLR0"/>
<dbReference type="InParanoid" id="A0A3N0VLR0"/>
<proteinExistence type="predicted"/>
<dbReference type="PROSITE" id="PS51819">
    <property type="entry name" value="VOC"/>
    <property type="match status" value="1"/>
</dbReference>
<dbReference type="Proteomes" id="UP000282106">
    <property type="component" value="Unassembled WGS sequence"/>
</dbReference>
<feature type="domain" description="VOC" evidence="1">
    <location>
        <begin position="12"/>
        <end position="136"/>
    </location>
</feature>